<name>A0ABV6FN06_9BACT</name>
<feature type="transmembrane region" description="Helical" evidence="6">
    <location>
        <begin position="87"/>
        <end position="109"/>
    </location>
</feature>
<evidence type="ECO:0000313" key="9">
    <source>
        <dbReference type="Proteomes" id="UP001589797"/>
    </source>
</evidence>
<evidence type="ECO:0000256" key="1">
    <source>
        <dbReference type="ARBA" id="ARBA00004141"/>
    </source>
</evidence>
<feature type="transmembrane region" description="Helical" evidence="6">
    <location>
        <begin position="121"/>
        <end position="140"/>
    </location>
</feature>
<evidence type="ECO:0000256" key="3">
    <source>
        <dbReference type="ARBA" id="ARBA00022906"/>
    </source>
</evidence>
<feature type="transmembrane region" description="Helical" evidence="6">
    <location>
        <begin position="177"/>
        <end position="198"/>
    </location>
</feature>
<evidence type="ECO:0000256" key="4">
    <source>
        <dbReference type="ARBA" id="ARBA00022989"/>
    </source>
</evidence>
<dbReference type="InterPro" id="IPR050681">
    <property type="entry name" value="CDF/SLC30A"/>
</dbReference>
<gene>
    <name evidence="8" type="ORF">ACFFIP_01065</name>
</gene>
<dbReference type="EMBL" id="JBHLWI010000002">
    <property type="protein sequence ID" value="MFC0261253.1"/>
    <property type="molecule type" value="Genomic_DNA"/>
</dbReference>
<protein>
    <submittedName>
        <fullName evidence="8">Cation transporter</fullName>
    </submittedName>
</protein>
<dbReference type="PANTHER" id="PTHR11562:SF17">
    <property type="entry name" value="RE54080P-RELATED"/>
    <property type="match status" value="1"/>
</dbReference>
<evidence type="ECO:0000259" key="7">
    <source>
        <dbReference type="Pfam" id="PF01545"/>
    </source>
</evidence>
<sequence length="264" mass="29208">MQKTTFHIAKMDCPSEEQMIRMKLSNLEDIKALEFDIPNRKLQVFHLGHSTEILSMLSTLQLDTTQIESISVEPRTLSQSDGRERKILWAVLAINFAFFLIEMITGLISKSMGLVADSLDMLADSIVYALALYAVGGTIAKKKNIAAFAGYFQILLAVLGFAEVIRRFLGVEKMPDFSMMIIISILALIANVICLYLLQKGKSKEAHMQASMIFTSNDIIINGGVILAGILVLWTGSTYPDLIIGGIVFLIVARGAYRILQLSK</sequence>
<keyword evidence="5 6" id="KW-0472">Membrane</keyword>
<keyword evidence="3" id="KW-0862">Zinc</keyword>
<reference evidence="8 9" key="1">
    <citation type="submission" date="2024-09" db="EMBL/GenBank/DDBJ databases">
        <authorList>
            <person name="Sun Q."/>
            <person name="Mori K."/>
        </authorList>
    </citation>
    <scope>NUCLEOTIDE SEQUENCE [LARGE SCALE GENOMIC DNA]</scope>
    <source>
        <strain evidence="8 9">CCM 7650</strain>
    </source>
</reference>
<evidence type="ECO:0000256" key="2">
    <source>
        <dbReference type="ARBA" id="ARBA00022692"/>
    </source>
</evidence>
<evidence type="ECO:0000313" key="8">
    <source>
        <dbReference type="EMBL" id="MFC0261253.1"/>
    </source>
</evidence>
<keyword evidence="2 6" id="KW-0812">Transmembrane</keyword>
<evidence type="ECO:0000256" key="5">
    <source>
        <dbReference type="ARBA" id="ARBA00023136"/>
    </source>
</evidence>
<evidence type="ECO:0000256" key="6">
    <source>
        <dbReference type="SAM" id="Phobius"/>
    </source>
</evidence>
<feature type="transmembrane region" description="Helical" evidence="6">
    <location>
        <begin position="219"/>
        <end position="236"/>
    </location>
</feature>
<dbReference type="Proteomes" id="UP001589797">
    <property type="component" value="Unassembled WGS sequence"/>
</dbReference>
<keyword evidence="3" id="KW-0406">Ion transport</keyword>
<keyword evidence="3" id="KW-0813">Transport</keyword>
<feature type="transmembrane region" description="Helical" evidence="6">
    <location>
        <begin position="145"/>
        <end position="165"/>
    </location>
</feature>
<feature type="transmembrane region" description="Helical" evidence="6">
    <location>
        <begin position="242"/>
        <end position="260"/>
    </location>
</feature>
<keyword evidence="3" id="KW-0864">Zinc transport</keyword>
<keyword evidence="4 6" id="KW-1133">Transmembrane helix</keyword>
<dbReference type="SUPFAM" id="SSF55008">
    <property type="entry name" value="HMA, heavy metal-associated domain"/>
    <property type="match status" value="1"/>
</dbReference>
<dbReference type="Gene3D" id="1.20.1510.10">
    <property type="entry name" value="Cation efflux protein transmembrane domain"/>
    <property type="match status" value="1"/>
</dbReference>
<dbReference type="PANTHER" id="PTHR11562">
    <property type="entry name" value="CATION EFFLUX PROTEIN/ ZINC TRANSPORTER"/>
    <property type="match status" value="1"/>
</dbReference>
<comment type="caution">
    <text evidence="8">The sequence shown here is derived from an EMBL/GenBank/DDBJ whole genome shotgun (WGS) entry which is preliminary data.</text>
</comment>
<feature type="domain" description="Cation efflux protein transmembrane" evidence="7">
    <location>
        <begin position="88"/>
        <end position="260"/>
    </location>
</feature>
<dbReference type="RefSeq" id="WP_382385707.1">
    <property type="nucleotide sequence ID" value="NZ_JBHLWI010000002.1"/>
</dbReference>
<dbReference type="Pfam" id="PF01545">
    <property type="entry name" value="Cation_efflux"/>
    <property type="match status" value="1"/>
</dbReference>
<accession>A0ABV6FN06</accession>
<dbReference type="InterPro" id="IPR027469">
    <property type="entry name" value="Cation_efflux_TMD_sf"/>
</dbReference>
<dbReference type="SUPFAM" id="SSF161111">
    <property type="entry name" value="Cation efflux protein transmembrane domain-like"/>
    <property type="match status" value="1"/>
</dbReference>
<dbReference type="InterPro" id="IPR036163">
    <property type="entry name" value="HMA_dom_sf"/>
</dbReference>
<proteinExistence type="predicted"/>
<keyword evidence="9" id="KW-1185">Reference proteome</keyword>
<organism evidence="8 9">
    <name type="scientific">Fontibacter flavus</name>
    <dbReference type="NCBI Taxonomy" id="654838"/>
    <lineage>
        <taxon>Bacteria</taxon>
        <taxon>Pseudomonadati</taxon>
        <taxon>Bacteroidota</taxon>
        <taxon>Cytophagia</taxon>
        <taxon>Cytophagales</taxon>
        <taxon>Cyclobacteriaceae</taxon>
        <taxon>Fontibacter</taxon>
    </lineage>
</organism>
<comment type="subcellular location">
    <subcellularLocation>
        <location evidence="1">Membrane</location>
        <topology evidence="1">Multi-pass membrane protein</topology>
    </subcellularLocation>
</comment>
<dbReference type="InterPro" id="IPR058533">
    <property type="entry name" value="Cation_efflux_TM"/>
</dbReference>